<evidence type="ECO:0000313" key="3">
    <source>
        <dbReference type="Proteomes" id="UP000825679"/>
    </source>
</evidence>
<accession>A0ABX8Z7T3</accession>
<dbReference type="EMBL" id="CP081150">
    <property type="protein sequence ID" value="QZA78652.1"/>
    <property type="molecule type" value="Genomic_DNA"/>
</dbReference>
<proteinExistence type="predicted"/>
<dbReference type="Proteomes" id="UP000825679">
    <property type="component" value="Chromosome"/>
</dbReference>
<gene>
    <name evidence="2" type="ORF">K4H28_04380</name>
</gene>
<keyword evidence="3" id="KW-1185">Reference proteome</keyword>
<name>A0ABX8Z7T3_9NEIS</name>
<sequence>MPLPATPLMYRINAAVTTLGLSRATIYRLVKQGELELVKLSTNASAIPADSLHAYLARCQPAKREG</sequence>
<feature type="domain" description="Helix-turn-helix" evidence="1">
    <location>
        <begin position="10"/>
        <end position="59"/>
    </location>
</feature>
<dbReference type="Pfam" id="PF12728">
    <property type="entry name" value="HTH_17"/>
    <property type="match status" value="1"/>
</dbReference>
<organism evidence="2 3">
    <name type="scientific">Deefgea tanakiae</name>
    <dbReference type="NCBI Taxonomy" id="2865840"/>
    <lineage>
        <taxon>Bacteria</taxon>
        <taxon>Pseudomonadati</taxon>
        <taxon>Pseudomonadota</taxon>
        <taxon>Betaproteobacteria</taxon>
        <taxon>Neisseriales</taxon>
        <taxon>Chitinibacteraceae</taxon>
        <taxon>Deefgea</taxon>
    </lineage>
</organism>
<dbReference type="RefSeq" id="WP_221007177.1">
    <property type="nucleotide sequence ID" value="NZ_CP081150.1"/>
</dbReference>
<reference evidence="2 3" key="1">
    <citation type="submission" date="2021-08" db="EMBL/GenBank/DDBJ databases">
        <title>complete genome sequencing of Deefgea sp. D25.</title>
        <authorList>
            <person name="Bae J.-W."/>
            <person name="Gim D.-H."/>
        </authorList>
    </citation>
    <scope>NUCLEOTIDE SEQUENCE [LARGE SCALE GENOMIC DNA]</scope>
    <source>
        <strain evidence="2 3">D25</strain>
    </source>
</reference>
<protein>
    <submittedName>
        <fullName evidence="2">Helix-turn-helix domain-containing protein</fullName>
    </submittedName>
</protein>
<evidence type="ECO:0000313" key="2">
    <source>
        <dbReference type="EMBL" id="QZA78652.1"/>
    </source>
</evidence>
<evidence type="ECO:0000259" key="1">
    <source>
        <dbReference type="Pfam" id="PF12728"/>
    </source>
</evidence>
<dbReference type="InterPro" id="IPR041657">
    <property type="entry name" value="HTH_17"/>
</dbReference>